<organism evidence="2 3">
    <name type="scientific">Serinibacter arcticus</name>
    <dbReference type="NCBI Taxonomy" id="1655435"/>
    <lineage>
        <taxon>Bacteria</taxon>
        <taxon>Bacillati</taxon>
        <taxon>Actinomycetota</taxon>
        <taxon>Actinomycetes</taxon>
        <taxon>Micrococcales</taxon>
        <taxon>Beutenbergiaceae</taxon>
        <taxon>Serinibacter</taxon>
    </lineage>
</organism>
<dbReference type="SUPFAM" id="SSF55811">
    <property type="entry name" value="Nudix"/>
    <property type="match status" value="1"/>
</dbReference>
<reference evidence="2 3" key="1">
    <citation type="submission" date="2018-03" db="EMBL/GenBank/DDBJ databases">
        <title>Genome assembly of novel Miniimonas species PCH200.</title>
        <authorList>
            <person name="Thakur V."/>
            <person name="Kumar V."/>
            <person name="Singh D."/>
        </authorList>
    </citation>
    <scope>NUCLEOTIDE SEQUENCE [LARGE SCALE GENOMIC DNA]</scope>
    <source>
        <strain evidence="2 3">PCH200</strain>
    </source>
</reference>
<comment type="caution">
    <text evidence="2">The sequence shown here is derived from an EMBL/GenBank/DDBJ whole genome shotgun (WGS) entry which is preliminary data.</text>
</comment>
<dbReference type="CDD" id="cd18873">
    <property type="entry name" value="NUDIX_NadM_like"/>
    <property type="match status" value="1"/>
</dbReference>
<dbReference type="Proteomes" id="UP000245166">
    <property type="component" value="Unassembled WGS sequence"/>
</dbReference>
<feature type="region of interest" description="Disordered" evidence="1">
    <location>
        <begin position="180"/>
        <end position="203"/>
    </location>
</feature>
<keyword evidence="3" id="KW-1185">Reference proteome</keyword>
<protein>
    <submittedName>
        <fullName evidence="2">Hydrolase</fullName>
    </submittedName>
</protein>
<sequence length="203" mass="21563">MTPTPATHVSVDVLALRFDRAARGLELATHVRPFDPFAGELALPGVLLLADETIAHAARRALAKVDAAPVATGQLLTFDEPNRDPRGPTLSVATWAVVGSGAGDAAVWHGLDATPPLAFDHDQILATTRPLLASLLWRDLTFSRALTGRTFSAGDAVALTQALVGKVDRGNLNRDLARLPGLERGEPAGHGPGRPGRVWRWQD</sequence>
<evidence type="ECO:0000313" key="2">
    <source>
        <dbReference type="EMBL" id="PWD51524.1"/>
    </source>
</evidence>
<dbReference type="GO" id="GO:0016787">
    <property type="term" value="F:hydrolase activity"/>
    <property type="evidence" value="ECO:0007669"/>
    <property type="project" value="UniProtKB-KW"/>
</dbReference>
<evidence type="ECO:0000256" key="1">
    <source>
        <dbReference type="SAM" id="MobiDB-lite"/>
    </source>
</evidence>
<dbReference type="OrthoDB" id="9786141at2"/>
<dbReference type="RefSeq" id="WP_109229903.1">
    <property type="nucleotide sequence ID" value="NZ_PYHR01000002.1"/>
</dbReference>
<dbReference type="Gene3D" id="3.90.79.10">
    <property type="entry name" value="Nucleoside Triphosphate Pyrophosphohydrolase"/>
    <property type="match status" value="1"/>
</dbReference>
<keyword evidence="2" id="KW-0378">Hydrolase</keyword>
<proteinExistence type="predicted"/>
<dbReference type="EMBL" id="PYHR01000002">
    <property type="protein sequence ID" value="PWD51524.1"/>
    <property type="molecule type" value="Genomic_DNA"/>
</dbReference>
<accession>A0A2U1ZX34</accession>
<evidence type="ECO:0000313" key="3">
    <source>
        <dbReference type="Proteomes" id="UP000245166"/>
    </source>
</evidence>
<gene>
    <name evidence="2" type="ORF">C8046_13525</name>
</gene>
<dbReference type="InterPro" id="IPR015797">
    <property type="entry name" value="NUDIX_hydrolase-like_dom_sf"/>
</dbReference>
<name>A0A2U1ZX34_9MICO</name>
<dbReference type="AlphaFoldDB" id="A0A2U1ZX34"/>